<sequence length="170" mass="20275">MIEDINFNRLKVNGIKVNYFYICHRKLWLFDRKITMEDKSDKVLLGALLHMDSYERERQKEVLIDNLISIDILDGVNIKEVKYSDKMEKADKMQVLYYLYYLKNLGIEKQGIINYPKQKKREFIQLTEEAEKELEAVLIEINKILKQEKPPPVIDAAYCQKCAYFEFCYG</sequence>
<keyword evidence="5 9" id="KW-0408">Iron</keyword>
<dbReference type="eggNOG" id="COG1468">
    <property type="taxonomic scope" value="Bacteria"/>
</dbReference>
<evidence type="ECO:0000256" key="4">
    <source>
        <dbReference type="ARBA" id="ARBA00022839"/>
    </source>
</evidence>
<reference evidence="11 12" key="1">
    <citation type="journal article" date="2009" name="J. Bacteriol.">
        <title>Complete and draft genome sequences of six members of the Aquificales.</title>
        <authorList>
            <person name="Reysenbach A.L."/>
            <person name="Hamamura N."/>
            <person name="Podar M."/>
            <person name="Griffiths E."/>
            <person name="Ferreira S."/>
            <person name="Hochstein R."/>
            <person name="Heidelberg J."/>
            <person name="Johnson J."/>
            <person name="Mead D."/>
            <person name="Pohorille A."/>
            <person name="Sarmiento M."/>
            <person name="Schweighofer K."/>
            <person name="Seshadri R."/>
            <person name="Voytek M.A."/>
        </authorList>
    </citation>
    <scope>NUCLEOTIDE SEQUENCE [LARGE SCALE GENOMIC DNA]</scope>
    <source>
        <strain evidence="12">Az-Fu1 / DSM 15241 / OCM 825</strain>
    </source>
</reference>
<evidence type="ECO:0000256" key="2">
    <source>
        <dbReference type="ARBA" id="ARBA00022723"/>
    </source>
</evidence>
<evidence type="ECO:0000256" key="3">
    <source>
        <dbReference type="ARBA" id="ARBA00022801"/>
    </source>
</evidence>
<evidence type="ECO:0000256" key="9">
    <source>
        <dbReference type="RuleBase" id="RU365022"/>
    </source>
</evidence>
<dbReference type="PANTHER" id="PTHR37168">
    <property type="entry name" value="CRISPR-ASSOCIATED EXONUCLEASE CAS4"/>
    <property type="match status" value="1"/>
</dbReference>
<dbReference type="AlphaFoldDB" id="C1DUM0"/>
<keyword evidence="4 9" id="KW-0269">Exonuclease</keyword>
<evidence type="ECO:0000313" key="11">
    <source>
        <dbReference type="EMBL" id="ACN99121.1"/>
    </source>
</evidence>
<dbReference type="NCBIfam" id="TIGR00372">
    <property type="entry name" value="cas4"/>
    <property type="match status" value="1"/>
</dbReference>
<keyword evidence="12" id="KW-1185">Reference proteome</keyword>
<dbReference type="Pfam" id="PF01930">
    <property type="entry name" value="Cas_Cas4"/>
    <property type="match status" value="1"/>
</dbReference>
<keyword evidence="7 9" id="KW-0051">Antiviral defense</keyword>
<keyword evidence="3 9" id="KW-0378">Hydrolase</keyword>
<dbReference type="HOGENOM" id="CLU_133784_0_0_0"/>
<evidence type="ECO:0000313" key="12">
    <source>
        <dbReference type="Proteomes" id="UP000001369"/>
    </source>
</evidence>
<comment type="cofactor">
    <cofactor evidence="9">
        <name>iron-sulfur cluster</name>
        <dbReference type="ChEBI" id="CHEBI:30408"/>
    </cofactor>
</comment>
<dbReference type="STRING" id="204536.SULAZ_0828"/>
<name>C1DUM0_SULAA</name>
<dbReference type="RefSeq" id="WP_012674440.1">
    <property type="nucleotide sequence ID" value="NC_012438.1"/>
</dbReference>
<dbReference type="InterPro" id="IPR022765">
    <property type="entry name" value="Dna2/Cas4_DUF83"/>
</dbReference>
<keyword evidence="6 9" id="KW-0411">Iron-sulfur</keyword>
<evidence type="ECO:0000259" key="10">
    <source>
        <dbReference type="Pfam" id="PF01930"/>
    </source>
</evidence>
<proteinExistence type="inferred from homology"/>
<dbReference type="PANTHER" id="PTHR37168:SF1">
    <property type="entry name" value="CRISPR-ASSOCIATED EXONUCLEASE CAS4"/>
    <property type="match status" value="1"/>
</dbReference>
<protein>
    <recommendedName>
        <fullName evidence="9">CRISPR-associated exonuclease Cas4</fullName>
        <ecNumber evidence="9">3.1.12.1</ecNumber>
    </recommendedName>
</protein>
<comment type="function">
    <text evidence="9">CRISPR (clustered regularly interspaced short palindromic repeat) is an adaptive immune system that provides protection against mobile genetic elements (viruses, transposable elements and conjugative plasmids). CRISPR clusters contain sequences complementary to antecedent mobile elements and target invading nucleic acids. CRISPR clusters are transcribed and processed into CRISPR RNA (crRNA).</text>
</comment>
<comment type="cofactor">
    <cofactor evidence="9">
        <name>Mg(2+)</name>
        <dbReference type="ChEBI" id="CHEBI:18420"/>
    </cofactor>
    <cofactor evidence="9">
        <name>Mn(2+)</name>
        <dbReference type="ChEBI" id="CHEBI:29035"/>
    </cofactor>
    <text evidence="9">Mg(2+) or Mn(2+) required for ssDNA cleavage activity.</text>
</comment>
<evidence type="ECO:0000256" key="5">
    <source>
        <dbReference type="ARBA" id="ARBA00023004"/>
    </source>
</evidence>
<dbReference type="InterPro" id="IPR013343">
    <property type="entry name" value="CRISPR-assoc_prot_Cas4"/>
</dbReference>
<dbReference type="OrthoDB" id="9794720at2"/>
<dbReference type="GO" id="GO:0051536">
    <property type="term" value="F:iron-sulfur cluster binding"/>
    <property type="evidence" value="ECO:0007669"/>
    <property type="project" value="UniProtKB-KW"/>
</dbReference>
<evidence type="ECO:0000256" key="6">
    <source>
        <dbReference type="ARBA" id="ARBA00023014"/>
    </source>
</evidence>
<keyword evidence="1 9" id="KW-0540">Nuclease</keyword>
<dbReference type="GO" id="GO:0051607">
    <property type="term" value="P:defense response to virus"/>
    <property type="evidence" value="ECO:0007669"/>
    <property type="project" value="UniProtKB-KW"/>
</dbReference>
<organism evidence="11 12">
    <name type="scientific">Sulfurihydrogenibium azorense (strain DSM 15241 / OCM 825 / Az-Fu1)</name>
    <dbReference type="NCBI Taxonomy" id="204536"/>
    <lineage>
        <taxon>Bacteria</taxon>
        <taxon>Pseudomonadati</taxon>
        <taxon>Aquificota</taxon>
        <taxon>Aquificia</taxon>
        <taxon>Aquificales</taxon>
        <taxon>Hydrogenothermaceae</taxon>
        <taxon>Sulfurihydrogenibium</taxon>
    </lineage>
</organism>
<evidence type="ECO:0000256" key="7">
    <source>
        <dbReference type="ARBA" id="ARBA00023118"/>
    </source>
</evidence>
<dbReference type="KEGG" id="saf:SULAZ_0828"/>
<feature type="domain" description="DUF83" evidence="10">
    <location>
        <begin position="13"/>
        <end position="169"/>
    </location>
</feature>
<dbReference type="EC" id="3.1.12.1" evidence="9"/>
<dbReference type="Gene3D" id="3.90.320.10">
    <property type="match status" value="1"/>
</dbReference>
<accession>C1DUM0</accession>
<comment type="similarity">
    <text evidence="9">Belongs to the CRISPR-associated exonuclease Cas4 family.</text>
</comment>
<dbReference type="EMBL" id="CP001229">
    <property type="protein sequence ID" value="ACN99121.1"/>
    <property type="molecule type" value="Genomic_DNA"/>
</dbReference>
<evidence type="ECO:0000256" key="1">
    <source>
        <dbReference type="ARBA" id="ARBA00022722"/>
    </source>
</evidence>
<dbReference type="Proteomes" id="UP000001369">
    <property type="component" value="Chromosome"/>
</dbReference>
<keyword evidence="2 9" id="KW-0479">Metal-binding</keyword>
<gene>
    <name evidence="11" type="ordered locus">SULAZ_0828</name>
</gene>
<dbReference type="GO" id="GO:0004527">
    <property type="term" value="F:exonuclease activity"/>
    <property type="evidence" value="ECO:0007669"/>
    <property type="project" value="UniProtKB-KW"/>
</dbReference>
<dbReference type="InterPro" id="IPR011604">
    <property type="entry name" value="PDDEXK-like_dom_sf"/>
</dbReference>
<evidence type="ECO:0000256" key="8">
    <source>
        <dbReference type="ARBA" id="ARBA00023211"/>
    </source>
</evidence>
<keyword evidence="8 9" id="KW-0464">Manganese</keyword>
<dbReference type="GO" id="GO:0046872">
    <property type="term" value="F:metal ion binding"/>
    <property type="evidence" value="ECO:0007669"/>
    <property type="project" value="UniProtKB-KW"/>
</dbReference>